<dbReference type="AlphaFoldDB" id="A0A9E7PK60"/>
<dbReference type="InterPro" id="IPR036721">
    <property type="entry name" value="RCK_C_sf"/>
</dbReference>
<reference evidence="4" key="1">
    <citation type="submission" date="2022-04" db="EMBL/GenBank/DDBJ databases">
        <title>Complete genome of Methanoplanus endosymbiosus DSM 3599.</title>
        <authorList>
            <person name="Chen S.-C."/>
            <person name="You Y.-T."/>
            <person name="Zhou Y.-Z."/>
            <person name="Lai M.-C."/>
        </authorList>
    </citation>
    <scope>NUCLEOTIDE SEQUENCE</scope>
    <source>
        <strain evidence="4">DSM 3599</strain>
    </source>
</reference>
<organism evidence="4 5">
    <name type="scientific">Methanoplanus endosymbiosus</name>
    <dbReference type="NCBI Taxonomy" id="33865"/>
    <lineage>
        <taxon>Archaea</taxon>
        <taxon>Methanobacteriati</taxon>
        <taxon>Methanobacteriota</taxon>
        <taxon>Stenosarchaea group</taxon>
        <taxon>Methanomicrobia</taxon>
        <taxon>Methanomicrobiales</taxon>
        <taxon>Methanomicrobiaceae</taxon>
        <taxon>Methanoplanus</taxon>
    </lineage>
</organism>
<evidence type="ECO:0000313" key="4">
    <source>
        <dbReference type="EMBL" id="UUX91489.1"/>
    </source>
</evidence>
<feature type="transmembrane region" description="Helical" evidence="1">
    <location>
        <begin position="83"/>
        <end position="108"/>
    </location>
</feature>
<sequence length="571" mass="63579">MPKKFRLLNLLKNHFYKRKVFFYSELLIIQIVAYTLLLYYAIPVLENQRLTIAESALFVIQTMTTVGYDLVTFFPVENQITILILIFIMATGVFTVLMIIPAAIAPYLQDILQPVPPAVISGKISGHVIIVGHNEITKSVVDGIMMAGLQIVLLECDRDRALDAIARYRKSVKVVCGEYNRHNTWKAVHAAEALHIIISTDEKTAATTILGMRDMTEAKITAIIDFLEYKRYLVYAGADYVISPKNYLGNIFGRHASNTPVIDIIYETSKREGSSVSIREENPLKLVYIPIIESCFAFGRTIRELNLFSRYGVDPVFVWKKGKFYAFSGEDVSLERSDAIVVAGREESIQRLLNEEFACSFHPEKYAVIAGYGDVGKIIYKNLNSSGVNAVVIDKKIDEDFGIQGNAEDESALITANIEKADVIVAAVNDDEANIFTTLLARNLNPKIHILARANHPESVDKLYRAGADYVALLPAMGGQFAADIVIKNRVSVLIDLPGGNRVVMKKREGKRRYTVGRVKKLTGAKIIGIEGENHSVVRPDENEEIYTGDSVLAYGNSASLKKLMNILESD</sequence>
<dbReference type="InterPro" id="IPR003148">
    <property type="entry name" value="RCK_N"/>
</dbReference>
<gene>
    <name evidence="4" type="ORF">L6E24_08890</name>
</gene>
<dbReference type="InterPro" id="IPR006037">
    <property type="entry name" value="RCK_C"/>
</dbReference>
<dbReference type="PROSITE" id="PS51202">
    <property type="entry name" value="RCK_C"/>
    <property type="match status" value="1"/>
</dbReference>
<keyword evidence="1" id="KW-0812">Transmembrane</keyword>
<dbReference type="GeneID" id="74307814"/>
<evidence type="ECO:0000313" key="5">
    <source>
        <dbReference type="Proteomes" id="UP001060368"/>
    </source>
</evidence>
<dbReference type="Gene3D" id="3.30.70.1450">
    <property type="entry name" value="Regulator of K+ conductance, C-terminal domain"/>
    <property type="match status" value="1"/>
</dbReference>
<dbReference type="Pfam" id="PF02080">
    <property type="entry name" value="TrkA_C"/>
    <property type="match status" value="1"/>
</dbReference>
<keyword evidence="5" id="KW-1185">Reference proteome</keyword>
<dbReference type="PANTHER" id="PTHR43833">
    <property type="entry name" value="POTASSIUM CHANNEL PROTEIN 2-RELATED-RELATED"/>
    <property type="match status" value="1"/>
</dbReference>
<dbReference type="Pfam" id="PF02254">
    <property type="entry name" value="TrkA_N"/>
    <property type="match status" value="2"/>
</dbReference>
<dbReference type="GO" id="GO:0006813">
    <property type="term" value="P:potassium ion transport"/>
    <property type="evidence" value="ECO:0007669"/>
    <property type="project" value="InterPro"/>
</dbReference>
<feature type="domain" description="RCK N-terminal" evidence="2">
    <location>
        <begin position="364"/>
        <end position="473"/>
    </location>
</feature>
<evidence type="ECO:0000259" key="3">
    <source>
        <dbReference type="PROSITE" id="PS51202"/>
    </source>
</evidence>
<dbReference type="SUPFAM" id="SSF51735">
    <property type="entry name" value="NAD(P)-binding Rossmann-fold domains"/>
    <property type="match status" value="2"/>
</dbReference>
<dbReference type="KEGG" id="mend:L6E24_08890"/>
<dbReference type="Gene3D" id="3.40.50.720">
    <property type="entry name" value="NAD(P)-binding Rossmann-like Domain"/>
    <property type="match status" value="2"/>
</dbReference>
<evidence type="ECO:0000259" key="2">
    <source>
        <dbReference type="PROSITE" id="PS51201"/>
    </source>
</evidence>
<dbReference type="PANTHER" id="PTHR43833:SF9">
    <property type="entry name" value="POTASSIUM CHANNEL PROTEIN YUGO-RELATED"/>
    <property type="match status" value="1"/>
</dbReference>
<dbReference type="PROSITE" id="PS51201">
    <property type="entry name" value="RCK_N"/>
    <property type="match status" value="1"/>
</dbReference>
<accession>A0A9E7PK60</accession>
<proteinExistence type="predicted"/>
<keyword evidence="1" id="KW-1133">Transmembrane helix</keyword>
<evidence type="ECO:0000256" key="1">
    <source>
        <dbReference type="SAM" id="Phobius"/>
    </source>
</evidence>
<dbReference type="SUPFAM" id="SSF116726">
    <property type="entry name" value="TrkA C-terminal domain-like"/>
    <property type="match status" value="2"/>
</dbReference>
<dbReference type="RefSeq" id="WP_257741641.1">
    <property type="nucleotide sequence ID" value="NZ_CP096115.1"/>
</dbReference>
<dbReference type="EMBL" id="CP096115">
    <property type="protein sequence ID" value="UUX91489.1"/>
    <property type="molecule type" value="Genomic_DNA"/>
</dbReference>
<dbReference type="GO" id="GO:0008324">
    <property type="term" value="F:monoatomic cation transmembrane transporter activity"/>
    <property type="evidence" value="ECO:0007669"/>
    <property type="project" value="InterPro"/>
</dbReference>
<feature type="domain" description="RCK C-terminal" evidence="3">
    <location>
        <begin position="273"/>
        <end position="358"/>
    </location>
</feature>
<dbReference type="SUPFAM" id="SSF81324">
    <property type="entry name" value="Voltage-gated potassium channels"/>
    <property type="match status" value="1"/>
</dbReference>
<dbReference type="Proteomes" id="UP001060368">
    <property type="component" value="Chromosome"/>
</dbReference>
<dbReference type="Gene3D" id="1.10.287.70">
    <property type="match status" value="1"/>
</dbReference>
<keyword evidence="1" id="KW-0472">Membrane</keyword>
<dbReference type="InterPro" id="IPR036291">
    <property type="entry name" value="NAD(P)-bd_dom_sf"/>
</dbReference>
<name>A0A9E7PK60_9EURY</name>
<feature type="transmembrane region" description="Helical" evidence="1">
    <location>
        <begin position="20"/>
        <end position="40"/>
    </location>
</feature>
<protein>
    <submittedName>
        <fullName evidence="4">NAD-binding protein</fullName>
    </submittedName>
</protein>
<dbReference type="InterPro" id="IPR050721">
    <property type="entry name" value="Trk_Ktr_HKT_K-transport"/>
</dbReference>
<feature type="transmembrane region" description="Helical" evidence="1">
    <location>
        <begin position="52"/>
        <end position="71"/>
    </location>
</feature>